<name>A0A4Z0PP73_9BACT</name>
<evidence type="ECO:0000313" key="2">
    <source>
        <dbReference type="Proteomes" id="UP000297739"/>
    </source>
</evidence>
<dbReference type="Gene3D" id="3.30.70.1320">
    <property type="entry name" value="Multidrug efflux transporter AcrB pore domain like"/>
    <property type="match status" value="1"/>
</dbReference>
<accession>A0A4Z0PP73</accession>
<reference evidence="1 2" key="1">
    <citation type="submission" date="2019-04" db="EMBL/GenBank/DDBJ databases">
        <authorList>
            <person name="Feng G."/>
            <person name="Zhang J."/>
            <person name="Zhu H."/>
        </authorList>
    </citation>
    <scope>NUCLEOTIDE SEQUENCE [LARGE SCALE GENOMIC DNA]</scope>
    <source>
        <strain evidence="1 2">JCM 17223</strain>
    </source>
</reference>
<gene>
    <name evidence="1" type="ORF">E5J99_04390</name>
</gene>
<comment type="caution">
    <text evidence="1">The sequence shown here is derived from an EMBL/GenBank/DDBJ whole genome shotgun (WGS) entry which is preliminary data.</text>
</comment>
<evidence type="ECO:0000313" key="1">
    <source>
        <dbReference type="EMBL" id="TGE18989.1"/>
    </source>
</evidence>
<dbReference type="InterPro" id="IPR027463">
    <property type="entry name" value="AcrB_DN_DC_subdom"/>
</dbReference>
<proteinExistence type="predicted"/>
<dbReference type="Gene3D" id="3.30.70.1430">
    <property type="entry name" value="Multidrug efflux transporter AcrB pore domain"/>
    <property type="match status" value="1"/>
</dbReference>
<keyword evidence="2" id="KW-1185">Reference proteome</keyword>
<dbReference type="RefSeq" id="WP_135496501.1">
    <property type="nucleotide sequence ID" value="NZ_SRLD01000005.1"/>
</dbReference>
<dbReference type="Gene3D" id="3.30.2090.10">
    <property type="entry name" value="Multidrug efflux transporter AcrB TolC docking domain, DN and DC subdomains"/>
    <property type="match status" value="1"/>
</dbReference>
<dbReference type="EMBL" id="SRLD01000005">
    <property type="protein sequence ID" value="TGE18989.1"/>
    <property type="molecule type" value="Genomic_DNA"/>
</dbReference>
<protein>
    <submittedName>
        <fullName evidence="1">Efflux RND transporter permease subunit</fullName>
    </submittedName>
</protein>
<dbReference type="AlphaFoldDB" id="A0A4Z0PP73"/>
<dbReference type="Proteomes" id="UP000297739">
    <property type="component" value="Unassembled WGS sequence"/>
</dbReference>
<sequence>MTATILRGLPQSIGAPLIIRYLASNVPIAQASLNSESLGESDLYDASSSFIRPGLAVVKGASLLVPNGGRRKQIMVDLNLEMLAGKGLSGNDVGIPWSTRT</sequence>
<organism evidence="1 2">
    <name type="scientific">Hymenobacter elongatus</name>
    <dbReference type="NCBI Taxonomy" id="877208"/>
    <lineage>
        <taxon>Bacteria</taxon>
        <taxon>Pseudomonadati</taxon>
        <taxon>Bacteroidota</taxon>
        <taxon>Cytophagia</taxon>
        <taxon>Cytophagales</taxon>
        <taxon>Hymenobacteraceae</taxon>
        <taxon>Hymenobacter</taxon>
    </lineage>
</organism>